<feature type="coiled-coil region" evidence="1">
    <location>
        <begin position="158"/>
        <end position="212"/>
    </location>
</feature>
<feature type="compositionally biased region" description="Polar residues" evidence="2">
    <location>
        <begin position="1"/>
        <end position="23"/>
    </location>
</feature>
<feature type="region of interest" description="Disordered" evidence="2">
    <location>
        <begin position="1"/>
        <end position="30"/>
    </location>
</feature>
<evidence type="ECO:0000256" key="2">
    <source>
        <dbReference type="SAM" id="MobiDB-lite"/>
    </source>
</evidence>
<sequence length="421" mass="48790">MFKSLFNQKKNRVSVDTSSTTPLISPGGVPNYTEADAEAEVVMNVTQERSPPPLYRKYLSPEEEARVKAIEIQREADEQKVLETLAKAAEEKLKIALAEKKLAEEHEAKRVEEEAKRVEEEAQRVAEEARRVAWHVAAEARRAIRLREEEALRVIVEQMRLEDEARIAAEKVAEQERRVAKQARLVEEQKRLAAEENRNAKNQKIIEDFKRKNPLLFEDEPEPEYDIYRGSEFHHQQKLYRQQSYAQKIVPFVELYEVDKIRNRNNTFTIPQYDVNGNLVMTEMCHWRQYGEKNFGRDSDHINLYYKIQPGLLGNADDEALFNKLMFEEFKSKYDAEQKRKQMIEEREKAEAKKKQDIANAISKIADARNEFIKEIEAAKAAEAKAAAAKAAEAAKVEGSPQQLFTNIIFHMNGVNRRKTI</sequence>
<reference evidence="3" key="1">
    <citation type="journal article" date="2020" name="Nature">
        <title>Giant virus diversity and host interactions through global metagenomics.</title>
        <authorList>
            <person name="Schulz F."/>
            <person name="Roux S."/>
            <person name="Paez-Espino D."/>
            <person name="Jungbluth S."/>
            <person name="Walsh D.A."/>
            <person name="Denef V.J."/>
            <person name="McMahon K.D."/>
            <person name="Konstantinidis K.T."/>
            <person name="Eloe-Fadrosh E.A."/>
            <person name="Kyrpides N.C."/>
            <person name="Woyke T."/>
        </authorList>
    </citation>
    <scope>NUCLEOTIDE SEQUENCE</scope>
    <source>
        <strain evidence="3">GVMAG-M-3300009161-52</strain>
    </source>
</reference>
<evidence type="ECO:0000313" key="3">
    <source>
        <dbReference type="EMBL" id="QHT33853.1"/>
    </source>
</evidence>
<feature type="coiled-coil region" evidence="1">
    <location>
        <begin position="72"/>
        <end position="132"/>
    </location>
</feature>
<dbReference type="EMBL" id="MN738979">
    <property type="protein sequence ID" value="QHT33853.1"/>
    <property type="molecule type" value="Genomic_DNA"/>
</dbReference>
<organism evidence="3">
    <name type="scientific">viral metagenome</name>
    <dbReference type="NCBI Taxonomy" id="1070528"/>
    <lineage>
        <taxon>unclassified sequences</taxon>
        <taxon>metagenomes</taxon>
        <taxon>organismal metagenomes</taxon>
    </lineage>
</organism>
<protein>
    <submittedName>
        <fullName evidence="3">Uncharacterized protein</fullName>
    </submittedName>
</protein>
<dbReference type="AlphaFoldDB" id="A0A6C0EZF9"/>
<accession>A0A6C0EZF9</accession>
<proteinExistence type="predicted"/>
<feature type="coiled-coil region" evidence="1">
    <location>
        <begin position="327"/>
        <end position="385"/>
    </location>
</feature>
<keyword evidence="1" id="KW-0175">Coiled coil</keyword>
<name>A0A6C0EZF9_9ZZZZ</name>
<evidence type="ECO:0000256" key="1">
    <source>
        <dbReference type="SAM" id="Coils"/>
    </source>
</evidence>